<dbReference type="EMBL" id="BJXQ01000005">
    <property type="protein sequence ID" value="GEN03109.1"/>
    <property type="molecule type" value="Genomic_DNA"/>
</dbReference>
<organism evidence="5 7">
    <name type="scientific">Acetobacter indonesiensis</name>
    <dbReference type="NCBI Taxonomy" id="104101"/>
    <lineage>
        <taxon>Bacteria</taxon>
        <taxon>Pseudomonadati</taxon>
        <taxon>Pseudomonadota</taxon>
        <taxon>Alphaproteobacteria</taxon>
        <taxon>Acetobacterales</taxon>
        <taxon>Acetobacteraceae</taxon>
        <taxon>Acetobacter</taxon>
    </lineage>
</organism>
<dbReference type="InterPro" id="IPR028098">
    <property type="entry name" value="Glyco_trans_4-like_N"/>
</dbReference>
<dbReference type="InterPro" id="IPR001296">
    <property type="entry name" value="Glyco_trans_1"/>
</dbReference>
<feature type="compositionally biased region" description="Polar residues" evidence="1">
    <location>
        <begin position="31"/>
        <end position="41"/>
    </location>
</feature>
<comment type="caution">
    <text evidence="5">The sequence shown here is derived from an EMBL/GenBank/DDBJ whole genome shotgun (WGS) entry which is preliminary data.</text>
</comment>
<dbReference type="Proteomes" id="UP000032673">
    <property type="component" value="Unassembled WGS sequence"/>
</dbReference>
<gene>
    <name evidence="4" type="ORF">Abin_060_070</name>
    <name evidence="5" type="ORF">AIN02nite_11340</name>
</gene>
<dbReference type="AlphaFoldDB" id="A0A6N3T6P9"/>
<evidence type="ECO:0000313" key="5">
    <source>
        <dbReference type="EMBL" id="GEN03109.1"/>
    </source>
</evidence>
<dbReference type="EMBL" id="BAMW01000057">
    <property type="protein sequence ID" value="GAN64233.1"/>
    <property type="molecule type" value="Genomic_DNA"/>
</dbReference>
<name>A0A6N3T6P9_9PROT</name>
<dbReference type="SUPFAM" id="SSF53756">
    <property type="entry name" value="UDP-Glycosyltransferase/glycogen phosphorylase"/>
    <property type="match status" value="2"/>
</dbReference>
<dbReference type="Pfam" id="PF13692">
    <property type="entry name" value="Glyco_trans_1_4"/>
    <property type="match status" value="1"/>
</dbReference>
<evidence type="ECO:0000313" key="6">
    <source>
        <dbReference type="Proteomes" id="UP000032673"/>
    </source>
</evidence>
<feature type="region of interest" description="Disordered" evidence="1">
    <location>
        <begin position="1"/>
        <end position="41"/>
    </location>
</feature>
<dbReference type="Gene3D" id="3.40.50.2000">
    <property type="entry name" value="Glycogen Phosphorylase B"/>
    <property type="match status" value="3"/>
</dbReference>
<dbReference type="GO" id="GO:0016757">
    <property type="term" value="F:glycosyltransferase activity"/>
    <property type="evidence" value="ECO:0007669"/>
    <property type="project" value="InterPro"/>
</dbReference>
<keyword evidence="6" id="KW-1185">Reference proteome</keyword>
<keyword evidence="4" id="KW-0808">Transferase</keyword>
<dbReference type="Pfam" id="PF13579">
    <property type="entry name" value="Glyco_trans_4_4"/>
    <property type="match status" value="1"/>
</dbReference>
<evidence type="ECO:0000259" key="2">
    <source>
        <dbReference type="Pfam" id="PF00534"/>
    </source>
</evidence>
<protein>
    <submittedName>
        <fullName evidence="4">Glycosyl transferase</fullName>
    </submittedName>
</protein>
<sequence length="946" mass="105889">MMPETHKMSCDSAKNPRNSQFPDQNTEKEAQASSTSVSPDLTHQLQLAEDLVEGYRASARLQALRSDGMFSALAAERHYRDLEHGSLSWKVTLPLRAVRALLAGRTLSGRPVKDVTKRVREIAREEGLKSVWDRVVMRLPDFPVPARFKSQPSEPSVKAHIKETKKRVEEIILSPVSAGTRSSFTPFFLIVAELSIPQCAKYRVWQRKEALESLGWRVEVVDWHDLGRALSLLQTCTHVIFYRVPGNKEGMQLIREAHRLSLNPWWEVDDLIFDPASYEKNSNLETLSGAERRNVLDGVVYYRAALQACHRAIASTRGLAAAMKEAGVSDVSVIENALDTETLAKASQIFTSQPNRNVKPEQDIIIFYGSGTKTHDMDFRVAAAGIAAAMEADSRLRLQIVGDLSLPVEFARFGSRVEKLPGRSYNAYLELLAQADIAIAPLEPTLFNDAKSNIKYLESAIVGVPSVCSPAQAFQDVIVNGKTGYLPATEEEWKTHLLTLAASPSERQLIGNMARLAMAERYDPATVATQQVQPVCGKPIAPAREQLRVMMVNVFFEPRSFGGATLVAEEMAKAMRQRGVDVAVMTSRPYLPDHLDAAVRYHLHDMPVLSVPVQDDPISGLDNPTIGESFREWVRVWAPDLVHFHAIQGLGVSMMRVCQELGIPYVVTLHDAWWLCERQFMVKADGQYCFQKKIDLRVCETCVPGARHLRERAVLMHESLKHASALLSPSQSHLDLYAANGFAVDRLIINKNGFVWPRRPHTKRHPEDKIRFGYVGGNEKVKGFPLIKEAFESISSDRWELVLVDNTIKLGFKSINVGHWKVRGEITVVPSYTAQEIDVFFDRIDVLLFPSQWKESFGLTVREALARDVWVVSTSPGGQSEDIIDGVNGTLIPLDGQPNTLKNAISEIIENDSRFDNYENKVKNKLSNHDAQADALLQIYCSIKER</sequence>
<reference evidence="5 7" key="2">
    <citation type="submission" date="2019-07" db="EMBL/GenBank/DDBJ databases">
        <title>Whole genome shotgun sequence of Acetobacter indonesiensis NBRC 16471.</title>
        <authorList>
            <person name="Hosoyama A."/>
            <person name="Uohara A."/>
            <person name="Ohji S."/>
            <person name="Ichikawa N."/>
        </authorList>
    </citation>
    <scope>NUCLEOTIDE SEQUENCE [LARGE SCALE GENOMIC DNA]</scope>
    <source>
        <strain evidence="5 7">NBRC 16471</strain>
    </source>
</reference>
<dbReference type="PANTHER" id="PTHR45947:SF13">
    <property type="entry name" value="TRANSFERASE"/>
    <property type="match status" value="1"/>
</dbReference>
<reference evidence="4 6" key="1">
    <citation type="submission" date="2012-11" db="EMBL/GenBank/DDBJ databases">
        <title>Whole genome sequence of Acetobacter indonesiensis 5H-1.</title>
        <authorList>
            <person name="Azuma Y."/>
            <person name="Higashiura N."/>
            <person name="Hirakawa H."/>
            <person name="Matsushita K."/>
        </authorList>
    </citation>
    <scope>NUCLEOTIDE SEQUENCE [LARGE SCALE GENOMIC DNA]</scope>
    <source>
        <strain evidence="4 6">5H-1</strain>
    </source>
</reference>
<evidence type="ECO:0000256" key="1">
    <source>
        <dbReference type="SAM" id="MobiDB-lite"/>
    </source>
</evidence>
<dbReference type="Proteomes" id="UP000321104">
    <property type="component" value="Unassembled WGS sequence"/>
</dbReference>
<dbReference type="InterPro" id="IPR050194">
    <property type="entry name" value="Glycosyltransferase_grp1"/>
</dbReference>
<evidence type="ECO:0000313" key="4">
    <source>
        <dbReference type="EMBL" id="GAN64233.1"/>
    </source>
</evidence>
<feature type="domain" description="Glycosyltransferase subfamily 4-like N-terminal" evidence="3">
    <location>
        <begin position="562"/>
        <end position="753"/>
    </location>
</feature>
<proteinExistence type="predicted"/>
<dbReference type="CDD" id="cd03823">
    <property type="entry name" value="GT4_ExpE7-like"/>
    <property type="match status" value="1"/>
</dbReference>
<feature type="compositionally biased region" description="Polar residues" evidence="1">
    <location>
        <begin position="15"/>
        <end position="24"/>
    </location>
</feature>
<feature type="domain" description="Glycosyl transferase family 1" evidence="2">
    <location>
        <begin position="764"/>
        <end position="921"/>
    </location>
</feature>
<dbReference type="Pfam" id="PF00534">
    <property type="entry name" value="Glycos_transf_1"/>
    <property type="match status" value="1"/>
</dbReference>
<dbReference type="PANTHER" id="PTHR45947">
    <property type="entry name" value="SULFOQUINOVOSYL TRANSFERASE SQD2"/>
    <property type="match status" value="1"/>
</dbReference>
<accession>A0A6N3T6P9</accession>
<evidence type="ECO:0000313" key="7">
    <source>
        <dbReference type="Proteomes" id="UP000321104"/>
    </source>
</evidence>
<dbReference type="RefSeq" id="WP_255319289.1">
    <property type="nucleotide sequence ID" value="NZ_BAMW01000057.1"/>
</dbReference>
<evidence type="ECO:0000259" key="3">
    <source>
        <dbReference type="Pfam" id="PF13579"/>
    </source>
</evidence>